<keyword evidence="1" id="KW-0732">Signal</keyword>
<dbReference type="GeneID" id="108674928"/>
<gene>
    <name evidence="3" type="primary">LOC108674928</name>
</gene>
<dbReference type="Proteomes" id="UP000694843">
    <property type="component" value="Unplaced"/>
</dbReference>
<accession>A0A979FMP2</accession>
<organism evidence="2 3">
    <name type="scientific">Hyalella azteca</name>
    <name type="common">Amphipod</name>
    <dbReference type="NCBI Taxonomy" id="294128"/>
    <lineage>
        <taxon>Eukaryota</taxon>
        <taxon>Metazoa</taxon>
        <taxon>Ecdysozoa</taxon>
        <taxon>Arthropoda</taxon>
        <taxon>Crustacea</taxon>
        <taxon>Multicrustacea</taxon>
        <taxon>Malacostraca</taxon>
        <taxon>Eumalacostraca</taxon>
        <taxon>Peracarida</taxon>
        <taxon>Amphipoda</taxon>
        <taxon>Senticaudata</taxon>
        <taxon>Talitrida</taxon>
        <taxon>Talitroidea</taxon>
        <taxon>Hyalellidae</taxon>
        <taxon>Hyalella</taxon>
    </lineage>
</organism>
<dbReference type="KEGG" id="hazt:108674928"/>
<sequence>MSAGGLALFGLVAKLIYPVWTVQEAGVASQVACAARCSQHYACGGFQWNSSSCRLVVEASVPGAMKGVMKNVFRLNRYGTNYHLYELPPPLGGTSPTGALDTCRKNGLDLLPNPVTLKDRASLSIRQAGGIFVDMIRASNGSYVTRSSGVLVPDTAISAWLPGNPSGAAGRCIGIGGDTSLYYDFVCSSTGPYAGIFCDRASLSIRQAGGIFVDMIRASNGSYVTRSSGVLVPGTAISAWLPGNPSGAAGRCIGIGGDTSLYYDFVCSST</sequence>
<evidence type="ECO:0000256" key="1">
    <source>
        <dbReference type="SAM" id="SignalP"/>
    </source>
</evidence>
<dbReference type="RefSeq" id="XP_047737776.1">
    <property type="nucleotide sequence ID" value="XM_047881820.1"/>
</dbReference>
<feature type="non-terminal residue" evidence="3">
    <location>
        <position position="270"/>
    </location>
</feature>
<evidence type="ECO:0000313" key="3">
    <source>
        <dbReference type="RefSeq" id="XP_047737776.1"/>
    </source>
</evidence>
<name>A0A979FMP2_HYAAZ</name>
<evidence type="ECO:0000313" key="2">
    <source>
        <dbReference type="Proteomes" id="UP000694843"/>
    </source>
</evidence>
<protein>
    <submittedName>
        <fullName evidence="3">Uncharacterized protein LOC108674928</fullName>
    </submittedName>
</protein>
<proteinExistence type="predicted"/>
<dbReference type="AlphaFoldDB" id="A0A979FMP2"/>
<dbReference type="OrthoDB" id="6398663at2759"/>
<reference evidence="3" key="1">
    <citation type="submission" date="2025-08" db="UniProtKB">
        <authorList>
            <consortium name="RefSeq"/>
        </authorList>
    </citation>
    <scope>IDENTIFICATION</scope>
</reference>
<feature type="signal peptide" evidence="1">
    <location>
        <begin position="1"/>
        <end position="21"/>
    </location>
</feature>
<keyword evidence="2" id="KW-1185">Reference proteome</keyword>
<feature type="chain" id="PRO_5037448451" evidence="1">
    <location>
        <begin position="22"/>
        <end position="270"/>
    </location>
</feature>